<evidence type="ECO:0000256" key="1">
    <source>
        <dbReference type="SAM" id="MobiDB-lite"/>
    </source>
</evidence>
<sequence>MAKENKYNSKEILYGAAFDPNLIGPTLPPPPTFTIPTGPTGATGVTGATG</sequence>
<dbReference type="AlphaFoldDB" id="A0A2C1LXQ8"/>
<proteinExistence type="predicted"/>
<accession>A0A2C1LXQ8</accession>
<dbReference type="Proteomes" id="UP000225766">
    <property type="component" value="Unassembled WGS sequence"/>
</dbReference>
<gene>
    <name evidence="2" type="ORF">COD19_10075</name>
</gene>
<dbReference type="EMBL" id="NUMG01000008">
    <property type="protein sequence ID" value="PGU03237.1"/>
    <property type="molecule type" value="Genomic_DNA"/>
</dbReference>
<dbReference type="InterPro" id="IPR021201">
    <property type="entry name" value="Leader_pep_exosporium"/>
</dbReference>
<comment type="caution">
    <text evidence="2">The sequence shown here is derived from an EMBL/GenBank/DDBJ whole genome shotgun (WGS) entry which is preliminary data.</text>
</comment>
<organism evidence="2 3">
    <name type="scientific">Bacillus cereus</name>
    <dbReference type="NCBI Taxonomy" id="1396"/>
    <lineage>
        <taxon>Bacteria</taxon>
        <taxon>Bacillati</taxon>
        <taxon>Bacillota</taxon>
        <taxon>Bacilli</taxon>
        <taxon>Bacillales</taxon>
        <taxon>Bacillaceae</taxon>
        <taxon>Bacillus</taxon>
        <taxon>Bacillus cereus group</taxon>
    </lineage>
</organism>
<protein>
    <submittedName>
        <fullName evidence="2">Exosporium leader peptide</fullName>
    </submittedName>
</protein>
<dbReference type="NCBIfam" id="TIGR03720">
    <property type="entry name" value="exospor_lead"/>
    <property type="match status" value="1"/>
</dbReference>
<feature type="region of interest" description="Disordered" evidence="1">
    <location>
        <begin position="19"/>
        <end position="50"/>
    </location>
</feature>
<name>A0A2C1LXQ8_BACCE</name>
<evidence type="ECO:0000313" key="3">
    <source>
        <dbReference type="Proteomes" id="UP000225766"/>
    </source>
</evidence>
<dbReference type="RefSeq" id="WP_098357708.1">
    <property type="nucleotide sequence ID" value="NZ_NUMG01000008.1"/>
</dbReference>
<feature type="compositionally biased region" description="Low complexity" evidence="1">
    <location>
        <begin position="34"/>
        <end position="50"/>
    </location>
</feature>
<reference evidence="2 3" key="1">
    <citation type="submission" date="2017-09" db="EMBL/GenBank/DDBJ databases">
        <title>Large-scale bioinformatics analysis of Bacillus genomes uncovers conserved roles of natural products in bacterial physiology.</title>
        <authorList>
            <consortium name="Agbiome Team Llc"/>
            <person name="Bleich R.M."/>
            <person name="Grubbs K.J."/>
            <person name="Santa Maria K.C."/>
            <person name="Allen S.E."/>
            <person name="Farag S."/>
            <person name="Shank E.A."/>
            <person name="Bowers A."/>
        </authorList>
    </citation>
    <scope>NUCLEOTIDE SEQUENCE [LARGE SCALE GENOMIC DNA]</scope>
    <source>
        <strain evidence="2 3">AFS040105</strain>
    </source>
</reference>
<feature type="non-terminal residue" evidence="2">
    <location>
        <position position="50"/>
    </location>
</feature>
<evidence type="ECO:0000313" key="2">
    <source>
        <dbReference type="EMBL" id="PGU03237.1"/>
    </source>
</evidence>